<protein>
    <submittedName>
        <fullName evidence="1">Uncharacterized protein</fullName>
    </submittedName>
</protein>
<accession>A0AAX6EHK8</accession>
<evidence type="ECO:0000313" key="1">
    <source>
        <dbReference type="EMBL" id="KAJ6803483.1"/>
    </source>
</evidence>
<keyword evidence="2" id="KW-1185">Reference proteome</keyword>
<evidence type="ECO:0000313" key="2">
    <source>
        <dbReference type="Proteomes" id="UP001140949"/>
    </source>
</evidence>
<sequence length="42" mass="4646">MLSIHGDPSGNQLLFFVPIESVISEIEECRLGSIESDRINIS</sequence>
<dbReference type="EMBL" id="JANAVB010036420">
    <property type="protein sequence ID" value="KAJ6803483.1"/>
    <property type="molecule type" value="Genomic_DNA"/>
</dbReference>
<dbReference type="Proteomes" id="UP001140949">
    <property type="component" value="Unassembled WGS sequence"/>
</dbReference>
<dbReference type="AlphaFoldDB" id="A0AAX6EHK8"/>
<reference evidence="1" key="2">
    <citation type="submission" date="2023-04" db="EMBL/GenBank/DDBJ databases">
        <authorList>
            <person name="Bruccoleri R.E."/>
            <person name="Oakeley E.J."/>
            <person name="Faust A.-M."/>
            <person name="Dessus-Babus S."/>
            <person name="Altorfer M."/>
            <person name="Burckhardt D."/>
            <person name="Oertli M."/>
            <person name="Naumann U."/>
            <person name="Petersen F."/>
            <person name="Wong J."/>
        </authorList>
    </citation>
    <scope>NUCLEOTIDE SEQUENCE</scope>
    <source>
        <strain evidence="1">GSM-AAB239-AS_SAM_17_03QT</strain>
        <tissue evidence="1">Leaf</tissue>
    </source>
</reference>
<comment type="caution">
    <text evidence="1">The sequence shown here is derived from an EMBL/GenBank/DDBJ whole genome shotgun (WGS) entry which is preliminary data.</text>
</comment>
<gene>
    <name evidence="1" type="ORF">M6B38_188345</name>
</gene>
<proteinExistence type="predicted"/>
<organism evidence="1 2">
    <name type="scientific">Iris pallida</name>
    <name type="common">Sweet iris</name>
    <dbReference type="NCBI Taxonomy" id="29817"/>
    <lineage>
        <taxon>Eukaryota</taxon>
        <taxon>Viridiplantae</taxon>
        <taxon>Streptophyta</taxon>
        <taxon>Embryophyta</taxon>
        <taxon>Tracheophyta</taxon>
        <taxon>Spermatophyta</taxon>
        <taxon>Magnoliopsida</taxon>
        <taxon>Liliopsida</taxon>
        <taxon>Asparagales</taxon>
        <taxon>Iridaceae</taxon>
        <taxon>Iridoideae</taxon>
        <taxon>Irideae</taxon>
        <taxon>Iris</taxon>
    </lineage>
</organism>
<reference evidence="1" key="1">
    <citation type="journal article" date="2023" name="GigaByte">
        <title>Genome assembly of the bearded iris, Iris pallida Lam.</title>
        <authorList>
            <person name="Bruccoleri R.E."/>
            <person name="Oakeley E.J."/>
            <person name="Faust A.M.E."/>
            <person name="Altorfer M."/>
            <person name="Dessus-Babus S."/>
            <person name="Burckhardt D."/>
            <person name="Oertli M."/>
            <person name="Naumann U."/>
            <person name="Petersen F."/>
            <person name="Wong J."/>
        </authorList>
    </citation>
    <scope>NUCLEOTIDE SEQUENCE</scope>
    <source>
        <strain evidence="1">GSM-AAB239-AS_SAM_17_03QT</strain>
    </source>
</reference>
<name>A0AAX6EHK8_IRIPA</name>